<evidence type="ECO:0000313" key="16">
    <source>
        <dbReference type="EMBL" id="MDO7836637.1"/>
    </source>
</evidence>
<keyword evidence="8 12" id="KW-0798">TonB box</keyword>
<evidence type="ECO:0000313" key="17">
    <source>
        <dbReference type="Proteomes" id="UP001176471"/>
    </source>
</evidence>
<dbReference type="PANTHER" id="PTHR32552">
    <property type="entry name" value="FERRICHROME IRON RECEPTOR-RELATED"/>
    <property type="match status" value="1"/>
</dbReference>
<comment type="caution">
    <text evidence="16">The sequence shown here is derived from an EMBL/GenBank/DDBJ whole genome shotgun (WGS) entry which is preliminary data.</text>
</comment>
<evidence type="ECO:0000256" key="6">
    <source>
        <dbReference type="ARBA" id="ARBA00023004"/>
    </source>
</evidence>
<comment type="subcellular location">
    <subcellularLocation>
        <location evidence="1 11">Cell outer membrane</location>
        <topology evidence="1 11">Multi-pass membrane protein</topology>
    </subcellularLocation>
</comment>
<evidence type="ECO:0000256" key="13">
    <source>
        <dbReference type="SAM" id="SignalP"/>
    </source>
</evidence>
<proteinExistence type="inferred from homology"/>
<feature type="signal peptide" evidence="13">
    <location>
        <begin position="1"/>
        <end position="33"/>
    </location>
</feature>
<feature type="chain" id="PRO_5046038114" evidence="13">
    <location>
        <begin position="34"/>
        <end position="746"/>
    </location>
</feature>
<feature type="domain" description="TonB-dependent receptor-like beta-barrel" evidence="14">
    <location>
        <begin position="280"/>
        <end position="708"/>
    </location>
</feature>
<comment type="similarity">
    <text evidence="11 12">Belongs to the TonB-dependent receptor family.</text>
</comment>
<keyword evidence="9 11" id="KW-0472">Membrane</keyword>
<keyword evidence="16" id="KW-0675">Receptor</keyword>
<keyword evidence="6" id="KW-0408">Iron</keyword>
<keyword evidence="17" id="KW-1185">Reference proteome</keyword>
<evidence type="ECO:0000256" key="3">
    <source>
        <dbReference type="ARBA" id="ARBA00022452"/>
    </source>
</evidence>
<feature type="domain" description="TonB-dependent receptor plug" evidence="15">
    <location>
        <begin position="59"/>
        <end position="170"/>
    </location>
</feature>
<evidence type="ECO:0000256" key="12">
    <source>
        <dbReference type="RuleBase" id="RU003357"/>
    </source>
</evidence>
<evidence type="ECO:0000256" key="9">
    <source>
        <dbReference type="ARBA" id="ARBA00023136"/>
    </source>
</evidence>
<dbReference type="SUPFAM" id="SSF56935">
    <property type="entry name" value="Porins"/>
    <property type="match status" value="1"/>
</dbReference>
<dbReference type="PROSITE" id="PS52016">
    <property type="entry name" value="TONB_DEPENDENT_REC_3"/>
    <property type="match status" value="1"/>
</dbReference>
<dbReference type="PANTHER" id="PTHR32552:SF81">
    <property type="entry name" value="TONB-DEPENDENT OUTER MEMBRANE RECEPTOR"/>
    <property type="match status" value="1"/>
</dbReference>
<evidence type="ECO:0000256" key="7">
    <source>
        <dbReference type="ARBA" id="ARBA00023065"/>
    </source>
</evidence>
<evidence type="ECO:0000259" key="15">
    <source>
        <dbReference type="Pfam" id="PF07715"/>
    </source>
</evidence>
<evidence type="ECO:0000256" key="10">
    <source>
        <dbReference type="ARBA" id="ARBA00023237"/>
    </source>
</evidence>
<evidence type="ECO:0000256" key="4">
    <source>
        <dbReference type="ARBA" id="ARBA00022496"/>
    </source>
</evidence>
<keyword evidence="3 11" id="KW-1134">Transmembrane beta strand</keyword>
<evidence type="ECO:0000256" key="1">
    <source>
        <dbReference type="ARBA" id="ARBA00004571"/>
    </source>
</evidence>
<dbReference type="InterPro" id="IPR039426">
    <property type="entry name" value="TonB-dep_rcpt-like"/>
</dbReference>
<dbReference type="Proteomes" id="UP001176471">
    <property type="component" value="Unassembled WGS sequence"/>
</dbReference>
<evidence type="ECO:0000259" key="14">
    <source>
        <dbReference type="Pfam" id="PF00593"/>
    </source>
</evidence>
<dbReference type="InterPro" id="IPR000531">
    <property type="entry name" value="Beta-barrel_TonB"/>
</dbReference>
<evidence type="ECO:0000256" key="11">
    <source>
        <dbReference type="PROSITE-ProRule" id="PRU01360"/>
    </source>
</evidence>
<keyword evidence="13" id="KW-0732">Signal</keyword>
<dbReference type="EMBL" id="JAUQOM010000010">
    <property type="protein sequence ID" value="MDO7836637.1"/>
    <property type="molecule type" value="Genomic_DNA"/>
</dbReference>
<evidence type="ECO:0000256" key="8">
    <source>
        <dbReference type="ARBA" id="ARBA00023077"/>
    </source>
</evidence>
<keyword evidence="5 11" id="KW-0812">Transmembrane</keyword>
<dbReference type="InterPro" id="IPR012910">
    <property type="entry name" value="Plug_dom"/>
</dbReference>
<accession>A0ABT8ZQ18</accession>
<dbReference type="Pfam" id="PF00593">
    <property type="entry name" value="TonB_dep_Rec_b-barrel"/>
    <property type="match status" value="1"/>
</dbReference>
<evidence type="ECO:0000256" key="2">
    <source>
        <dbReference type="ARBA" id="ARBA00022448"/>
    </source>
</evidence>
<sequence>MNSHRIRAAIMASASVGGLTALGLMLTPATAFAQAQGESGSSSLGSEIIVTAQKREERLQDVPVPVTAVTANTLIENNQLKAQDFFSSVPGLNLQFQNNRANLSIRGITTGPATGNPVVGYTIDDIPYGSSAGLAGLFGSAPDLDPTELARIEVLRGPQGTLYGASSMGGLVKYVTVDPSTQEFSGTIGGGLNIIRGSGDDVGYNLRGAINVPLSETFAVRASAFTREDPGYLDNVVTGQRNVNQVRVSGGRLSGIWKPSDDFSIKLSALIQDRKIYGSSDVDSRLGSRYQQTNQFGTGPSRWKNQMYSAVINASLGNAELTSLTAFSISDNYDTVDFSAAALTGIWPDLFPEAGVDQWATVLRQDYRVKKFSQEIRIATPITDNIDWIVGGFYTHEATKYSIQTFATDATNGTSYGLPILWRDNLTFKEYAGFTNLVVRLSDQFDLQGGLRYSENRQLLNHREWTFFGPAEGLFSNPRSKGHALTYHFTPRFKISPDHMVYGRIATGYRPGGPNATCDVGIPCDYRPDKTTNYEIGAKGDLLNKTLSYDVSFYYIDWKDIQVTQVAPAGTFNYNANANRARSQGVEMSFEARPAEGLTLTAWGAYTDATLREDFTELSAVYAAKGDRLPFSSRWSGRVSANQEFPLSANVTGFANIAMSYVGFRQGEFVPSAAQADLRQRYPAYTSFDLTGGIKGDDWRINLFIQNLTNKRGLTGGGFNNQTTFNPFWFNYTQPRTMGFNIEKSF</sequence>
<keyword evidence="2 11" id="KW-0813">Transport</keyword>
<gene>
    <name evidence="16" type="ORF">Q4610_16445</name>
</gene>
<keyword evidence="7" id="KW-0406">Ion transport</keyword>
<protein>
    <submittedName>
        <fullName evidence="16">TonB-dependent receptor</fullName>
    </submittedName>
</protein>
<reference evidence="16" key="1">
    <citation type="submission" date="2023-07" db="EMBL/GenBank/DDBJ databases">
        <title>Bacterial whole genome sequence for Sphingobium sp. HBC34.</title>
        <authorList>
            <person name="Le V."/>
            <person name="Ko S.-R."/>
            <person name="Ahn C.-Y."/>
            <person name="Oh H.-M."/>
        </authorList>
    </citation>
    <scope>NUCLEOTIDE SEQUENCE</scope>
    <source>
        <strain evidence="16">HBC34</strain>
    </source>
</reference>
<keyword evidence="10 11" id="KW-0998">Cell outer membrane</keyword>
<dbReference type="Pfam" id="PF07715">
    <property type="entry name" value="Plug"/>
    <property type="match status" value="1"/>
</dbReference>
<organism evidence="16 17">
    <name type="scientific">Sphingobium cyanobacteriorum</name>
    <dbReference type="NCBI Taxonomy" id="3063954"/>
    <lineage>
        <taxon>Bacteria</taxon>
        <taxon>Pseudomonadati</taxon>
        <taxon>Pseudomonadota</taxon>
        <taxon>Alphaproteobacteria</taxon>
        <taxon>Sphingomonadales</taxon>
        <taxon>Sphingomonadaceae</taxon>
        <taxon>Sphingobium</taxon>
    </lineage>
</organism>
<dbReference type="RefSeq" id="WP_304537057.1">
    <property type="nucleotide sequence ID" value="NZ_JAUQOM010000010.1"/>
</dbReference>
<evidence type="ECO:0000256" key="5">
    <source>
        <dbReference type="ARBA" id="ARBA00022692"/>
    </source>
</evidence>
<name>A0ABT8ZQ18_9SPHN</name>
<dbReference type="Gene3D" id="2.40.170.20">
    <property type="entry name" value="TonB-dependent receptor, beta-barrel domain"/>
    <property type="match status" value="1"/>
</dbReference>
<keyword evidence="4" id="KW-0410">Iron transport</keyword>
<dbReference type="InterPro" id="IPR036942">
    <property type="entry name" value="Beta-barrel_TonB_sf"/>
</dbReference>